<dbReference type="InterPro" id="IPR001761">
    <property type="entry name" value="Peripla_BP/Lac1_sug-bd_dom"/>
</dbReference>
<feature type="domain" description="HTH lacI-type" evidence="4">
    <location>
        <begin position="9"/>
        <end position="63"/>
    </location>
</feature>
<dbReference type="Gene3D" id="1.10.260.40">
    <property type="entry name" value="lambda repressor-like DNA-binding domains"/>
    <property type="match status" value="1"/>
</dbReference>
<dbReference type="SMART" id="SM00354">
    <property type="entry name" value="HTH_LACI"/>
    <property type="match status" value="1"/>
</dbReference>
<dbReference type="AlphaFoldDB" id="A0A3P1T3G0"/>
<gene>
    <name evidence="5" type="ORF">EII34_12610</name>
</gene>
<dbReference type="Proteomes" id="UP000280819">
    <property type="component" value="Unassembled WGS sequence"/>
</dbReference>
<dbReference type="GO" id="GO:0003700">
    <property type="term" value="F:DNA-binding transcription factor activity"/>
    <property type="evidence" value="ECO:0007669"/>
    <property type="project" value="TreeGrafter"/>
</dbReference>
<dbReference type="OrthoDB" id="3595338at2"/>
<evidence type="ECO:0000256" key="2">
    <source>
        <dbReference type="ARBA" id="ARBA00023125"/>
    </source>
</evidence>
<dbReference type="InterPro" id="IPR010982">
    <property type="entry name" value="Lambda_DNA-bd_dom_sf"/>
</dbReference>
<dbReference type="RefSeq" id="WP_124845524.1">
    <property type="nucleotide sequence ID" value="NZ_RQZG01000016.1"/>
</dbReference>
<dbReference type="Pfam" id="PF00532">
    <property type="entry name" value="Peripla_BP_1"/>
    <property type="match status" value="1"/>
</dbReference>
<protein>
    <submittedName>
        <fullName evidence="5">LacI family transcriptional regulator</fullName>
    </submittedName>
</protein>
<dbReference type="SUPFAM" id="SSF53822">
    <property type="entry name" value="Periplasmic binding protein-like I"/>
    <property type="match status" value="1"/>
</dbReference>
<evidence type="ECO:0000256" key="3">
    <source>
        <dbReference type="ARBA" id="ARBA00023163"/>
    </source>
</evidence>
<name>A0A3P1T3G0_9ACTN</name>
<dbReference type="SUPFAM" id="SSF47413">
    <property type="entry name" value="lambda repressor-like DNA-binding domains"/>
    <property type="match status" value="1"/>
</dbReference>
<dbReference type="CDD" id="cd01392">
    <property type="entry name" value="HTH_LacI"/>
    <property type="match status" value="1"/>
</dbReference>
<dbReference type="CDD" id="cd06267">
    <property type="entry name" value="PBP1_LacI_sugar_binding-like"/>
    <property type="match status" value="1"/>
</dbReference>
<dbReference type="PANTHER" id="PTHR30146">
    <property type="entry name" value="LACI-RELATED TRANSCRIPTIONAL REPRESSOR"/>
    <property type="match status" value="1"/>
</dbReference>
<evidence type="ECO:0000313" key="6">
    <source>
        <dbReference type="Proteomes" id="UP000280819"/>
    </source>
</evidence>
<dbReference type="PANTHER" id="PTHR30146:SF109">
    <property type="entry name" value="HTH-TYPE TRANSCRIPTIONAL REGULATOR GALS"/>
    <property type="match status" value="1"/>
</dbReference>
<accession>A0A3P1T3G0</accession>
<keyword evidence="1" id="KW-0805">Transcription regulation</keyword>
<dbReference type="InterPro" id="IPR028082">
    <property type="entry name" value="Peripla_BP_I"/>
</dbReference>
<dbReference type="PRINTS" id="PR00036">
    <property type="entry name" value="HTHLACI"/>
</dbReference>
<proteinExistence type="predicted"/>
<keyword evidence="2" id="KW-0238">DNA-binding</keyword>
<dbReference type="EMBL" id="RQZG01000016">
    <property type="protein sequence ID" value="RRD03834.1"/>
    <property type="molecule type" value="Genomic_DNA"/>
</dbReference>
<dbReference type="PROSITE" id="PS50932">
    <property type="entry name" value="HTH_LACI_2"/>
    <property type="match status" value="1"/>
</dbReference>
<organism evidence="5 6">
    <name type="scientific">Arachnia propionica</name>
    <dbReference type="NCBI Taxonomy" id="1750"/>
    <lineage>
        <taxon>Bacteria</taxon>
        <taxon>Bacillati</taxon>
        <taxon>Actinomycetota</taxon>
        <taxon>Actinomycetes</taxon>
        <taxon>Propionibacteriales</taxon>
        <taxon>Propionibacteriaceae</taxon>
        <taxon>Arachnia</taxon>
    </lineage>
</organism>
<comment type="caution">
    <text evidence="5">The sequence shown here is derived from an EMBL/GenBank/DDBJ whole genome shotgun (WGS) entry which is preliminary data.</text>
</comment>
<evidence type="ECO:0000313" key="5">
    <source>
        <dbReference type="EMBL" id="RRD03834.1"/>
    </source>
</evidence>
<keyword evidence="3" id="KW-0804">Transcription</keyword>
<dbReference type="Pfam" id="PF00356">
    <property type="entry name" value="LacI"/>
    <property type="match status" value="1"/>
</dbReference>
<dbReference type="PROSITE" id="PS00356">
    <property type="entry name" value="HTH_LACI_1"/>
    <property type="match status" value="1"/>
</dbReference>
<dbReference type="Gene3D" id="3.40.50.2300">
    <property type="match status" value="2"/>
</dbReference>
<evidence type="ECO:0000256" key="1">
    <source>
        <dbReference type="ARBA" id="ARBA00023015"/>
    </source>
</evidence>
<dbReference type="GO" id="GO:0000976">
    <property type="term" value="F:transcription cis-regulatory region binding"/>
    <property type="evidence" value="ECO:0007669"/>
    <property type="project" value="TreeGrafter"/>
</dbReference>
<dbReference type="InterPro" id="IPR000843">
    <property type="entry name" value="HTH_LacI"/>
</dbReference>
<evidence type="ECO:0000259" key="4">
    <source>
        <dbReference type="PROSITE" id="PS50932"/>
    </source>
</evidence>
<reference evidence="5 6" key="1">
    <citation type="submission" date="2018-11" db="EMBL/GenBank/DDBJ databases">
        <title>Genomes From Bacteria Associated with the Canine Oral Cavity: a Test Case for Automated Genome-Based Taxonomic Assignment.</title>
        <authorList>
            <person name="Coil D.A."/>
            <person name="Jospin G."/>
            <person name="Darling A.E."/>
            <person name="Wallis C."/>
            <person name="Davis I.J."/>
            <person name="Harris S."/>
            <person name="Eisen J.A."/>
            <person name="Holcombe L.J."/>
            <person name="O'Flynn C."/>
        </authorList>
    </citation>
    <scope>NUCLEOTIDE SEQUENCE [LARGE SCALE GENOMIC DNA]</scope>
    <source>
        <strain evidence="5 6">OH887_COT-365</strain>
    </source>
</reference>
<sequence>MGGKSGRRATLTDVAKRAGVSLKTASRVLNGVATVDEQLARNVREASEQLAYRPHRGAATIRSGTSDMIGMLIRDMSNPFYSALAAGASEVCEDQGCLVITSSSEGEPPRQRRLLEAMLDQRPRGLLITPSPGAEAILTAELQWGTAVVAIDEPLTGLETDCITFENHASAKAAVLETRPLGLNTWAVLSDTVQLTTMPERVSGALAGISDLGAEIRDSAIRQDVHTVKDGYAATSMLLDHPDRPDAIFCSNHMGARGAAQAVTERGADTAIITFDQFPLGEVMPFPLLTVEHDDRELGREAARLLFQRLEHPDGPVQRLWFPTRCTRNRRLRNRLTAAAPASRL</sequence>